<evidence type="ECO:0008006" key="7">
    <source>
        <dbReference type="Google" id="ProtNLM"/>
    </source>
</evidence>
<evidence type="ECO:0000313" key="6">
    <source>
        <dbReference type="Proteomes" id="UP000292345"/>
    </source>
</evidence>
<gene>
    <name evidence="5" type="ORF">C3B51_18675</name>
</gene>
<dbReference type="GO" id="GO:0005737">
    <property type="term" value="C:cytoplasm"/>
    <property type="evidence" value="ECO:0007669"/>
    <property type="project" value="InterPro"/>
</dbReference>
<dbReference type="InterPro" id="IPR031325">
    <property type="entry name" value="RHS_repeat"/>
</dbReference>
<keyword evidence="3" id="KW-0843">Virulence</keyword>
<protein>
    <recommendedName>
        <fullName evidence="7">Insecticide toxin TcdB middle/N-terminal domain-containing protein</fullName>
    </recommendedName>
</protein>
<keyword evidence="4" id="KW-0732">Signal</keyword>
<dbReference type="InterPro" id="IPR050708">
    <property type="entry name" value="T6SS_VgrG/RHS"/>
</dbReference>
<dbReference type="SUPFAM" id="SSF69318">
    <property type="entry name" value="Integrin alpha N-terminal domain"/>
    <property type="match status" value="1"/>
</dbReference>
<name>A0A4Q7E1N9_9GAMM</name>
<evidence type="ECO:0000256" key="3">
    <source>
        <dbReference type="ARBA" id="ARBA00023026"/>
    </source>
</evidence>
<dbReference type="InterPro" id="IPR015943">
    <property type="entry name" value="WD40/YVTN_repeat-like_dom_sf"/>
</dbReference>
<dbReference type="InterPro" id="IPR011047">
    <property type="entry name" value="Quinoprotein_ADH-like_sf"/>
</dbReference>
<dbReference type="Gene3D" id="2.60.40.10">
    <property type="entry name" value="Immunoglobulins"/>
    <property type="match status" value="1"/>
</dbReference>
<dbReference type="SUPFAM" id="SSF55486">
    <property type="entry name" value="Metalloproteases ('zincins'), catalytic domain"/>
    <property type="match status" value="1"/>
</dbReference>
<dbReference type="InterPro" id="IPR018391">
    <property type="entry name" value="PQQ_b-propeller_rpt"/>
</dbReference>
<dbReference type="SUPFAM" id="SSF50998">
    <property type="entry name" value="Quinoprotein alcohol dehydrogenase-like"/>
    <property type="match status" value="1"/>
</dbReference>
<proteinExistence type="predicted"/>
<dbReference type="InterPro" id="IPR022385">
    <property type="entry name" value="Rhs_assc_core"/>
</dbReference>
<dbReference type="InterPro" id="IPR028994">
    <property type="entry name" value="Integrin_alpha_N"/>
</dbReference>
<sequence>MKKTIVTKAATLLAFALMSGMSASAMAGKCTDATDLSFLSDSGEYKIDLTKMEGAEYSSSEVDREFDSIGFIKIGGTEYSSSNWTGGATYTSYETHIPYVKLKKLPGFGKHTLTVEVITMSESGCREECHKSYHEKTCTMDVTYKKKTTPSFSNIDHGNIDRNQPVTVRFTANDDGGDLKQIVIKKDDTPVKTCTNAGASKLSCNIEYNANTFSLGYHSWTATATDSDDISNSKTVSFYVLEPNIAPTISNITIKNNNVLMPGDDALVSFTIKDANTQSYNKLDLDTFTINAVQYKDSSHCTSSTSEITCTDVPIAATPGQGSNEFPIVVSVSDQQGASASKQAAVSFNYAPSASLNALPDSVTKDETIEVTATARDASGVKQVKICLNSKGQSEPSVTACAKLLKQCDFANKPGSAECKTNFSYYNAGGHVLTNSNEWYVSVHAKDAHDVGLSTPTNHLLVFKDRFSFAVAKAPSASSNPVRVGDTVTAKVKVAAFSPDSNELTGLRLTSNNVTQSVTANPALRITLPQATIPSEAQEVTLSWQANTVGEQEIQLTLTDNTGESVTKKLGNIAVEHEIPARPTGLKLSSTRVEGGEQLTMEGFDATKQLIVKVYLDEEETPEGEDPKKILKDETTLNVSGNFELSYTFLTTPALHGKQLTFKVTPVNFSPNNPNRVYGDEVTEERPIFHPTPVPVAPRFNDHTRQVDGRYTLSWPDNADGVTDYYQLNSWPGLPSDKHHTPNQLSAKITSNQYTVVYLNQGHFTHELIACNNMDRCTAGQQITIAHMPPILQSATVSACSETQCDFTVTGLFLGGAESRIKVRNRATGEVFSAYSYRVIDDNTITAKIDKKVEEGFLKGGLHVTATNGVWKDGKLVQSTLMVDSTGSSGQPDLLEGQMAMSDNGYLYIGEDTGLAGYSAFHNEFKKLWVYEPQTKNSGRDDIPAKVTARPLVESVADDDHIYFGSENHQFYKLRHRPKQSSGSLRKVQDWLFTSKGPIIAPAQLDQDGNLYVGSMDSNLYSLDKQTGQVQWQYEFPAGINHQVDVAASGQLYVKTADGELHVIDRTMISANAIKWRDLGVLYDAFKEQIAQWESSRWQPNQEHTQLVALTKAMLVLLQRAPSKDQLSLLAYLYDNGYSFNEIISALINANPELANADDAVFINTLFKYFLGTVTGDEILGGGDQAYWVAQLRSGVTRADVFIALLEAGAARSQYDNATFNLLDYFYNYCRVVNDCNYDYDSDKDGLSDEVEIELGTNPVDAADGLSAPSLTLSNKGGGTVELTMSSDSLVEEYELYVSQHNQDYYRAEVIAAQTATDGPVTGDSTSWVNAYDNGEYRFKVKACVRVALEGNPRVLHCSNNFSNEERVLINDSTQTAPPSISLPFVQAQNNAPSMDVLLTHARFTPTMGSFRVTESGSAAYNVPIELPVGITGVQPSVSLDYNSQTSRTSIALGWSLSATSSVTRCRQTLAQDGQFKGLTLSDDDRYCLDGQRLIKLDVDESIDGLSTIATYETEIESHQTIVLANNPETGLDMFVVMGKDGSYKYYGGTENSEVRIVDSEEQEHVLTWMIRKVTDNLQNDETSIYYTYTKEASDGQPLGSNEKVLSTIEYSGNTVQFTYSVTETYRSSHIDGAKLTQVAHLEGIRVTNHHGFELSDYSLAFATENNGVRTLKSIKQCRNQICKRPIEFDYTPFASDIKYKSYAEVFAPSEDNKLAAMTMIDAQGDGTAEVATLEKIGDKQYELCLWEGNTFEPASQVACSKISRYDNSDTVDMQAVDANGDGKQSLWISLQDNHNGNHKTNTYYWTRASLNLGSIEWSPLPLSDSYGPFIKSSRFADFNGDGYADLVFQQKEARLPGDSKWHPKFNDKNEIFVAFYDPVTNEFLEPRVANSNRPGDYSQMTQKNTPWYAMDVNFDGLADIVSLRCPDNNCGDDKASYVYVNINQGLTSSGYLRYFDSNSITKYPAKNIELLTPADVNGDGLIDFIYLKTANYNDAVKDWRVVLNQSSERILFEDMHLDWSKTVPHREGLISDKIAPMVMDVNKDGQTELYFPVEHSQSSSHSWVQFVWQVAQEEFVKTPNYTPFLTPYMQLDKGDIAFFSDYDRNGVPDLMFRTGDKVLVKFNLDQSPYEGYLSGITQGYGNKTQIHYALMSDEAVYKPSSSAHGVPRFAEDQKDSSTFKAQGLKVTPINGGPMVLVSRVETDSPSSSDDTLISAVEYSYEGAQVQFGGRGMLGFKALTTVNIKDGQQFSTTTRYHQAFPLTGMPARTIKAFNGTVISSAVNDYYLKPNQHNSGRTYQVYNRLSKECTSRINMNADSTIGSSQCSSTETVQDVYGNVTQTIAKQLADNRSTPIVDFSNDQAWRSIDSLSVANPLSSVTTSNNYGATDSYKKLGRLVSSTVTHSAIDKAAHTLTSDFTYYDASHANAYMLESETIAKGKGCQYELTTSYQYDALGNLKQKSTSNSACGSDDKQTRITETIYDSEKRYPLYSRQKANKQEPSTAGNVLWAKSSQVEARNAFGLPTEVRTVNGTRVTTLYDVFGSKIGTYSASGAQSYQYLTACQDSDKCVAQVNKLVNGELVEKQFMDRMGRVYKTSTITVLGTWLNAKVEHDQYGRALMQQAPGSSEVTYSYDAFDRVTSTTDNNSQVITTYIQNDLVSTVELTGAGVSTGKQTTTTTKNALGQIESVTDANGKVLEYTYDSRGNQLTVDSSADNMILIDNSYDLLGRKETTKDVDRGDWSYEYNAFGELIKQTDARGVATHIKYDLLGRKVRQWHTQPDSTSANSTHIEQTNIVYEGESQWHFGTLAENVHQLQSATQGDNWAQYYYYDTFGRAAATLTALETQQCTEGVVFNTRLNDLRIKQGYNDPDTPSRDLSDPLSSKCVIQQMAYDEFGRVSYQFDDYRRMENGEYIDARGVINTYQHGLIAQKHEAREGQYAQQYYEVQSLNDRGQVTQYKKGNAIMAVSYDDAGMVKTIASTNYSHIQADSYSFDGLGNLLSRAQIALPEQNYKYDLLNRVTHVENKELFRYDASGNLRFKASFSKSEDFSGKCTSVSGKWSQYYGQGEAPRHAITSRSYNTGDVDNSCSSEPVILPPPIDPILPPGDQLFSADIGVQSASADTDRTVTERFAYDKNGNQTKLYIDGTDYRSIEYTARNKAASITVDGKVVRFNYDVNNRRYKRVDENQTVYYVGALELTVSSKESGDNTPFIKRYIGNDAQQKYFMNGNSAIQWMFTDHQGSVIAVANRNYELLARYSYDVFGVQKYEGPQNLVDTLNFSTAQRIFDMVSDNFRSYTGHEPITLGGDNRIIHMNGRVYDADTGRFMQADPFVQAPNNLQNYNAYSYVLNNPLSYTDPSGYLFKKLLKGAMKATGTWQMLRAIGKVPWLNTMITVALNFVPGCQAWCSAAYSAASTFAITGSLNKGLTAGLTAAAMPGGGSAGAILASAAIGGVSSKLMGGNFGHGFFAAGLGALTGGIGRGISNPIGQVVIGAIVGGTVSKVTGGKFANGAFSAAFVAAMRADWGDVYKNGSSSVKGKPTAPQLERAKSALNESKEKINEFRQSLTDKSGDYKKIRRLYGFSEDGQFEATRSFLIDKSTEAISSIDNYLNNTELLLSISGADGVYNQIDGTLGLNFGSKGDLTSTTVHEVGHSVGLVHPKGAYHSIGNIRTLSDNAFYGSMLRSSEHISLQQNAYAFEYAVMGIFE</sequence>
<evidence type="ECO:0000256" key="4">
    <source>
        <dbReference type="SAM" id="SignalP"/>
    </source>
</evidence>
<dbReference type="PANTHER" id="PTHR32305:SF15">
    <property type="entry name" value="PROTEIN RHSA-RELATED"/>
    <property type="match status" value="1"/>
</dbReference>
<comment type="subcellular location">
    <subcellularLocation>
        <location evidence="1">Secreted</location>
    </subcellularLocation>
</comment>
<dbReference type="Pfam" id="PF05593">
    <property type="entry name" value="RHS_repeat"/>
    <property type="match status" value="1"/>
</dbReference>
<dbReference type="GO" id="GO:0005576">
    <property type="term" value="C:extracellular region"/>
    <property type="evidence" value="ECO:0007669"/>
    <property type="project" value="UniProtKB-SubCell"/>
</dbReference>
<accession>A0A4Q7E1N9</accession>
<evidence type="ECO:0000256" key="2">
    <source>
        <dbReference type="ARBA" id="ARBA00022525"/>
    </source>
</evidence>
<dbReference type="PANTHER" id="PTHR32305">
    <property type="match status" value="1"/>
</dbReference>
<organism evidence="5 6">
    <name type="scientific">Pseudoalteromonas rubra</name>
    <dbReference type="NCBI Taxonomy" id="43658"/>
    <lineage>
        <taxon>Bacteria</taxon>
        <taxon>Pseudomonadati</taxon>
        <taxon>Pseudomonadota</taxon>
        <taxon>Gammaproteobacteria</taxon>
        <taxon>Alteromonadales</taxon>
        <taxon>Pseudoalteromonadaceae</taxon>
        <taxon>Pseudoalteromonas</taxon>
    </lineage>
</organism>
<dbReference type="EMBL" id="PPUZ01000055">
    <property type="protein sequence ID" value="RZM75328.1"/>
    <property type="molecule type" value="Genomic_DNA"/>
</dbReference>
<dbReference type="Pfam" id="PF03534">
    <property type="entry name" value="SpvB"/>
    <property type="match status" value="1"/>
</dbReference>
<dbReference type="RefSeq" id="WP_130246009.1">
    <property type="nucleotide sequence ID" value="NZ_PPUZ01000055.1"/>
</dbReference>
<evidence type="ECO:0000256" key="1">
    <source>
        <dbReference type="ARBA" id="ARBA00004613"/>
    </source>
</evidence>
<feature type="chain" id="PRO_5020422308" description="Insecticide toxin TcdB middle/N-terminal domain-containing protein" evidence="4">
    <location>
        <begin position="28"/>
        <end position="3705"/>
    </location>
</feature>
<dbReference type="InterPro" id="IPR013783">
    <property type="entry name" value="Ig-like_fold"/>
</dbReference>
<dbReference type="InterPro" id="IPR003284">
    <property type="entry name" value="Sal_SpvB"/>
</dbReference>
<keyword evidence="2" id="KW-0964">Secreted</keyword>
<feature type="signal peptide" evidence="4">
    <location>
        <begin position="1"/>
        <end position="27"/>
    </location>
</feature>
<dbReference type="Gene3D" id="2.180.10.10">
    <property type="entry name" value="RHS repeat-associated core"/>
    <property type="match status" value="2"/>
</dbReference>
<reference evidence="5 6" key="1">
    <citation type="submission" date="2018-01" db="EMBL/GenBank/DDBJ databases">
        <title>Co-occurrence of chitin degradation, pigmentation and bioactivity in marine Pseudoalteromonas.</title>
        <authorList>
            <person name="Paulsen S."/>
            <person name="Gram L."/>
            <person name="Machado H."/>
        </authorList>
    </citation>
    <scope>NUCLEOTIDE SEQUENCE [LARGE SCALE GENOMIC DNA]</scope>
    <source>
        <strain evidence="5 6">S1946</strain>
    </source>
</reference>
<dbReference type="SMART" id="SM00564">
    <property type="entry name" value="PQQ"/>
    <property type="match status" value="1"/>
</dbReference>
<dbReference type="Proteomes" id="UP000292345">
    <property type="component" value="Unassembled WGS sequence"/>
</dbReference>
<evidence type="ECO:0000313" key="5">
    <source>
        <dbReference type="EMBL" id="RZM75328.1"/>
    </source>
</evidence>
<dbReference type="Gene3D" id="2.130.10.10">
    <property type="entry name" value="YVTN repeat-like/Quinoprotein amine dehydrogenase"/>
    <property type="match status" value="1"/>
</dbReference>
<dbReference type="NCBIfam" id="TIGR03696">
    <property type="entry name" value="Rhs_assc_core"/>
    <property type="match status" value="1"/>
</dbReference>
<comment type="caution">
    <text evidence="5">The sequence shown here is derived from an EMBL/GenBank/DDBJ whole genome shotgun (WGS) entry which is preliminary data.</text>
</comment>